<dbReference type="InterPro" id="IPR037274">
    <property type="entry name" value="Znf_CHY_sf"/>
</dbReference>
<feature type="zinc finger region" description="C3H1-type" evidence="10">
    <location>
        <begin position="100"/>
        <end position="127"/>
    </location>
</feature>
<dbReference type="PANTHER" id="PTHR46527:SF1">
    <property type="entry name" value="NUCLEOPORIN NUP42"/>
    <property type="match status" value="1"/>
</dbReference>
<feature type="zinc finger region" description="C3H1-type" evidence="10">
    <location>
        <begin position="63"/>
        <end position="86"/>
    </location>
</feature>
<proteinExistence type="predicted"/>
<keyword evidence="14" id="KW-1185">Reference proteome</keyword>
<reference evidence="15" key="1">
    <citation type="submission" date="2016-11" db="UniProtKB">
        <authorList>
            <consortium name="WormBaseParasite"/>
        </authorList>
    </citation>
    <scope>IDENTIFICATION</scope>
</reference>
<dbReference type="WBParaSite" id="maker-uti_cns_0000255-snap-gene-0.2-mRNA-1">
    <property type="protein sequence ID" value="maker-uti_cns_0000255-snap-gene-0.2-mRNA-1"/>
    <property type="gene ID" value="maker-uti_cns_0000255-snap-gene-0.2"/>
</dbReference>
<dbReference type="Pfam" id="PF05495">
    <property type="entry name" value="zf-CHY"/>
    <property type="match status" value="1"/>
</dbReference>
<evidence type="ECO:0000259" key="13">
    <source>
        <dbReference type="PROSITE" id="PS51266"/>
    </source>
</evidence>
<feature type="compositionally biased region" description="Low complexity" evidence="11">
    <location>
        <begin position="179"/>
        <end position="190"/>
    </location>
</feature>
<feature type="zinc finger region" description="C3H1-type" evidence="10">
    <location>
        <begin position="10"/>
        <end position="37"/>
    </location>
</feature>
<evidence type="ECO:0000256" key="8">
    <source>
        <dbReference type="ARBA" id="ARBA00042384"/>
    </source>
</evidence>
<dbReference type="PROSITE" id="PS50103">
    <property type="entry name" value="ZF_C3H1"/>
    <property type="match status" value="3"/>
</dbReference>
<evidence type="ECO:0000313" key="15">
    <source>
        <dbReference type="WBParaSite" id="maker-uti_cns_0000255-snap-gene-0.2-mRNA-1"/>
    </source>
</evidence>
<keyword evidence="3 9" id="KW-0863">Zinc-finger</keyword>
<dbReference type="InterPro" id="IPR051767">
    <property type="entry name" value="Nucleoporin_NUP42"/>
</dbReference>
<dbReference type="PROSITE" id="PS51266">
    <property type="entry name" value="ZF_CHY"/>
    <property type="match status" value="1"/>
</dbReference>
<feature type="region of interest" description="Disordered" evidence="11">
    <location>
        <begin position="357"/>
        <end position="416"/>
    </location>
</feature>
<keyword evidence="5" id="KW-0539">Nucleus</keyword>
<comment type="function">
    <text evidence="6">Required for the export of mRNAs containing poly(A) tails from the nucleus into the cytoplasm.</text>
</comment>
<feature type="domain" description="C3H1-type" evidence="12">
    <location>
        <begin position="100"/>
        <end position="127"/>
    </location>
</feature>
<dbReference type="SMART" id="SM00356">
    <property type="entry name" value="ZnF_C3H1"/>
    <property type="match status" value="3"/>
</dbReference>
<feature type="region of interest" description="Disordered" evidence="11">
    <location>
        <begin position="571"/>
        <end position="602"/>
    </location>
</feature>
<dbReference type="GO" id="GO:0008270">
    <property type="term" value="F:zinc ion binding"/>
    <property type="evidence" value="ECO:0007669"/>
    <property type="project" value="UniProtKB-KW"/>
</dbReference>
<name>A0A1I8FYC7_9PLAT</name>
<feature type="region of interest" description="Disordered" evidence="11">
    <location>
        <begin position="132"/>
        <end position="196"/>
    </location>
</feature>
<evidence type="ECO:0000256" key="6">
    <source>
        <dbReference type="ARBA" id="ARBA00037262"/>
    </source>
</evidence>
<evidence type="ECO:0000256" key="7">
    <source>
        <dbReference type="ARBA" id="ARBA00039886"/>
    </source>
</evidence>
<dbReference type="InterPro" id="IPR008913">
    <property type="entry name" value="Znf_CHY"/>
</dbReference>
<evidence type="ECO:0000256" key="3">
    <source>
        <dbReference type="ARBA" id="ARBA00022771"/>
    </source>
</evidence>
<evidence type="ECO:0000256" key="1">
    <source>
        <dbReference type="ARBA" id="ARBA00004335"/>
    </source>
</evidence>
<organism evidence="14 15">
    <name type="scientific">Macrostomum lignano</name>
    <dbReference type="NCBI Taxonomy" id="282301"/>
    <lineage>
        <taxon>Eukaryota</taxon>
        <taxon>Metazoa</taxon>
        <taxon>Spiralia</taxon>
        <taxon>Lophotrochozoa</taxon>
        <taxon>Platyhelminthes</taxon>
        <taxon>Rhabditophora</taxon>
        <taxon>Macrostomorpha</taxon>
        <taxon>Macrostomida</taxon>
        <taxon>Macrostomidae</taxon>
        <taxon>Macrostomum</taxon>
    </lineage>
</organism>
<keyword evidence="4 10" id="KW-0862">Zinc</keyword>
<evidence type="ECO:0000256" key="9">
    <source>
        <dbReference type="PROSITE-ProRule" id="PRU00601"/>
    </source>
</evidence>
<dbReference type="Proteomes" id="UP000095280">
    <property type="component" value="Unplaced"/>
</dbReference>
<dbReference type="SUPFAM" id="SSF90229">
    <property type="entry name" value="CCCH zinc finger"/>
    <property type="match status" value="3"/>
</dbReference>
<dbReference type="Gene3D" id="4.10.1000.10">
    <property type="entry name" value="Zinc finger, CCCH-type"/>
    <property type="match status" value="2"/>
</dbReference>
<feature type="compositionally biased region" description="Acidic residues" evidence="11">
    <location>
        <begin position="373"/>
        <end position="401"/>
    </location>
</feature>
<feature type="domain" description="C3H1-type" evidence="12">
    <location>
        <begin position="63"/>
        <end position="86"/>
    </location>
</feature>
<evidence type="ECO:0000256" key="4">
    <source>
        <dbReference type="ARBA" id="ARBA00022833"/>
    </source>
</evidence>
<dbReference type="InterPro" id="IPR036855">
    <property type="entry name" value="Znf_CCCH_sf"/>
</dbReference>
<dbReference type="GO" id="GO:0031965">
    <property type="term" value="C:nuclear membrane"/>
    <property type="evidence" value="ECO:0007669"/>
    <property type="project" value="UniProtKB-SubCell"/>
</dbReference>
<evidence type="ECO:0000313" key="14">
    <source>
        <dbReference type="Proteomes" id="UP000095280"/>
    </source>
</evidence>
<feature type="domain" description="CHY-type" evidence="13">
    <location>
        <begin position="600"/>
        <end position="668"/>
    </location>
</feature>
<dbReference type="PANTHER" id="PTHR46527">
    <property type="entry name" value="NUCLEOPORIN-LIKE PROTEIN 2"/>
    <property type="match status" value="1"/>
</dbReference>
<protein>
    <recommendedName>
        <fullName evidence="7">Nucleoporin NUP42</fullName>
    </recommendedName>
    <alternativeName>
        <fullName evidence="8">Nucleoporin-like protein 2</fullName>
    </alternativeName>
</protein>
<comment type="subcellular location">
    <subcellularLocation>
        <location evidence="1">Nucleus membrane</location>
        <topology evidence="1">Peripheral membrane protein</topology>
        <orientation evidence="1">Cytoplasmic side</orientation>
    </subcellularLocation>
</comment>
<dbReference type="AlphaFoldDB" id="A0A1I8FYC7"/>
<sequence>FNYFQASKDAQQQQLCYFYQRGNCRHGNQCRFLHARPPAPLAAAAESSVEGGPAVARVTISTVCWYLKRDGVCPHGDRCRFSHDLSSAVRQDSSKSSAKAQTLQACVFYQRGSCKRGQNCWYRHIDPAGAAPLAQSKTDAAAASTEEEKEEPTDKASSAAVKESGSGFVISRPAQTRQSPAAASANPSMATKKSLSGLTEASAAELRQAEMATLIRRVPKSELLTRTFDNGEQVFEFDFQSSDPDWPYDVKSLPLAVAFPIGFPKEAMQVTVRESPQLPRRLLKTCQSGINKWLSERQTNCLKNDCACPVFRQFLRWLDRGLEDLFTTGLQLYKRELEAAQAGISIYTPEQLREKFAQAAAATAESKDSADVREDETEEADDNNDEDDSDEDSSDENEEGDSVQRPSQQQLRDPVRRGTEIALRRLELRDSVASLTVRRLVVELRCLRCRRKLAANLSADSKAGYVSMACAQCGSALRAGFRPSLLHSFSGNPAVVGFLDLTGCSAEDALLSAGDCEFVTVCLGCQLPHTHHGQLAGNGGQPMRHCCLRCHAWGGFVAEGVRLTVLSAPDVADGKSSGAAKQQQKKPKKPIEPDIRPGQPLPSNGTCRHYKRSYRWLRFPCCGRAFPCDICHDEAAPGDHEMAWAVRMLCGYCAKEQPVSDKCSSCGAGMSRARTSHWEGGRGCRDVKRMSRNEKKKYANLNKTVSRRAAAAGK</sequence>
<evidence type="ECO:0000256" key="10">
    <source>
        <dbReference type="PROSITE-ProRule" id="PRU00723"/>
    </source>
</evidence>
<keyword evidence="2 10" id="KW-0479">Metal-binding</keyword>
<accession>A0A1I8FYC7</accession>
<dbReference type="InterPro" id="IPR000571">
    <property type="entry name" value="Znf_CCCH"/>
</dbReference>
<dbReference type="SUPFAM" id="SSF161219">
    <property type="entry name" value="CHY zinc finger-like"/>
    <property type="match status" value="1"/>
</dbReference>
<evidence type="ECO:0000256" key="11">
    <source>
        <dbReference type="SAM" id="MobiDB-lite"/>
    </source>
</evidence>
<evidence type="ECO:0000256" key="5">
    <source>
        <dbReference type="ARBA" id="ARBA00023242"/>
    </source>
</evidence>
<evidence type="ECO:0000256" key="2">
    <source>
        <dbReference type="ARBA" id="ARBA00022723"/>
    </source>
</evidence>
<dbReference type="Pfam" id="PF00642">
    <property type="entry name" value="zf-CCCH"/>
    <property type="match status" value="2"/>
</dbReference>
<feature type="domain" description="C3H1-type" evidence="12">
    <location>
        <begin position="10"/>
        <end position="37"/>
    </location>
</feature>
<evidence type="ECO:0000259" key="12">
    <source>
        <dbReference type="PROSITE" id="PS50103"/>
    </source>
</evidence>